<sequence>MSGGYVIVCGGYVIVSGGYVIVGDGYVIVDSGYVIVGGGFVIVGGGYVIMGGGFVIVGGGYVIVGGGYVIVGGGYVTLSGGYITVSGEYVIVGGGYVIVGGGYVIVGGILIGEKFLGNNSSISSSRMYNATTCIYRHLSTVIIHRVYCCFPKRLLPLFNAYRIFCKEIAGLYSVTNHVMLWTGLSPSTFLTVYLSKVWLNSNQSSF</sequence>
<organism evidence="2 3">
    <name type="scientific">Candidula unifasciata</name>
    <dbReference type="NCBI Taxonomy" id="100452"/>
    <lineage>
        <taxon>Eukaryota</taxon>
        <taxon>Metazoa</taxon>
        <taxon>Spiralia</taxon>
        <taxon>Lophotrochozoa</taxon>
        <taxon>Mollusca</taxon>
        <taxon>Gastropoda</taxon>
        <taxon>Heterobranchia</taxon>
        <taxon>Euthyneura</taxon>
        <taxon>Panpulmonata</taxon>
        <taxon>Eupulmonata</taxon>
        <taxon>Stylommatophora</taxon>
        <taxon>Helicina</taxon>
        <taxon>Helicoidea</taxon>
        <taxon>Geomitridae</taxon>
        <taxon>Candidula</taxon>
    </lineage>
</organism>
<evidence type="ECO:0000313" key="2">
    <source>
        <dbReference type="EMBL" id="CAG5123257.1"/>
    </source>
</evidence>
<accession>A0A8S3Z1B6</accession>
<dbReference type="SUPFAM" id="SSF51126">
    <property type="entry name" value="Pectin lyase-like"/>
    <property type="match status" value="1"/>
</dbReference>
<keyword evidence="1" id="KW-0472">Membrane</keyword>
<dbReference type="Proteomes" id="UP000678393">
    <property type="component" value="Unassembled WGS sequence"/>
</dbReference>
<feature type="transmembrane region" description="Helical" evidence="1">
    <location>
        <begin position="61"/>
        <end position="83"/>
    </location>
</feature>
<proteinExistence type="predicted"/>
<dbReference type="AlphaFoldDB" id="A0A8S3Z1B6"/>
<gene>
    <name evidence="2" type="ORF">CUNI_LOCUS8815</name>
</gene>
<feature type="transmembrane region" description="Helical" evidence="1">
    <location>
        <begin position="28"/>
        <end position="49"/>
    </location>
</feature>
<keyword evidence="3" id="KW-1185">Reference proteome</keyword>
<reference evidence="2" key="1">
    <citation type="submission" date="2021-04" db="EMBL/GenBank/DDBJ databases">
        <authorList>
            <consortium name="Molecular Ecology Group"/>
        </authorList>
    </citation>
    <scope>NUCLEOTIDE SEQUENCE</scope>
</reference>
<dbReference type="EMBL" id="CAJHNH020001485">
    <property type="protein sequence ID" value="CAG5123257.1"/>
    <property type="molecule type" value="Genomic_DNA"/>
</dbReference>
<protein>
    <submittedName>
        <fullName evidence="2">Uncharacterized protein</fullName>
    </submittedName>
</protein>
<name>A0A8S3Z1B6_9EUPU</name>
<comment type="caution">
    <text evidence="2">The sequence shown here is derived from an EMBL/GenBank/DDBJ whole genome shotgun (WGS) entry which is preliminary data.</text>
</comment>
<feature type="transmembrane region" description="Helical" evidence="1">
    <location>
        <begin position="89"/>
        <end position="111"/>
    </location>
</feature>
<keyword evidence="1" id="KW-1133">Transmembrane helix</keyword>
<dbReference type="InterPro" id="IPR011050">
    <property type="entry name" value="Pectin_lyase_fold/virulence"/>
</dbReference>
<evidence type="ECO:0000313" key="3">
    <source>
        <dbReference type="Proteomes" id="UP000678393"/>
    </source>
</evidence>
<keyword evidence="1" id="KW-0812">Transmembrane</keyword>
<evidence type="ECO:0000256" key="1">
    <source>
        <dbReference type="SAM" id="Phobius"/>
    </source>
</evidence>
<feature type="transmembrane region" description="Helical" evidence="1">
    <location>
        <begin position="5"/>
        <end position="22"/>
    </location>
</feature>